<dbReference type="AlphaFoldDB" id="A0A6L9GF11"/>
<feature type="transmembrane region" description="Helical" evidence="2">
    <location>
        <begin position="218"/>
        <end position="236"/>
    </location>
</feature>
<accession>A0A6L9GF11</accession>
<evidence type="ECO:0000313" key="4">
    <source>
        <dbReference type="Proteomes" id="UP000477543"/>
    </source>
</evidence>
<feature type="compositionally biased region" description="Basic and acidic residues" evidence="1">
    <location>
        <begin position="46"/>
        <end position="56"/>
    </location>
</feature>
<protein>
    <submittedName>
        <fullName evidence="3">Uncharacterized protein</fullName>
    </submittedName>
</protein>
<evidence type="ECO:0000256" key="2">
    <source>
        <dbReference type="SAM" id="Phobius"/>
    </source>
</evidence>
<keyword evidence="2" id="KW-0472">Membrane</keyword>
<keyword evidence="2" id="KW-0812">Transmembrane</keyword>
<sequence>MNSGTTTYTCITESNANEWANSNCAVGTVNGVQGLHCTQPDYVPESDNKKREDKVTEVTNPDGSKTTTTTSTTTTKHCKAGVCTTTTTTTTTTSGKDANGNPTGTTTTCKGDNCDNPTTPGKDESEEEDEEEGDMPAPFAPGEKGDYLPQIGEGDEAPTYSESLDNFTNRVSNAPIVRGLTSISVPSGGSCSMGSAQLFGGSVSFNDFCTMAPQVLAGLRYLFLAIWAWAAIRLFFTA</sequence>
<organism evidence="3 4">
    <name type="scientific">Glutamicibacter soli</name>
    <dbReference type="NCBI Taxonomy" id="453836"/>
    <lineage>
        <taxon>Bacteria</taxon>
        <taxon>Bacillati</taxon>
        <taxon>Actinomycetota</taxon>
        <taxon>Actinomycetes</taxon>
        <taxon>Micrococcales</taxon>
        <taxon>Micrococcaceae</taxon>
        <taxon>Glutamicibacter</taxon>
    </lineage>
</organism>
<reference evidence="3 4" key="1">
    <citation type="submission" date="2020-01" db="EMBL/GenBank/DDBJ databases">
        <title>Glutamicibacter soli M275.</title>
        <authorList>
            <person name="Meng X."/>
        </authorList>
    </citation>
    <scope>NUCLEOTIDE SEQUENCE [LARGE SCALE GENOMIC DNA]</scope>
    <source>
        <strain evidence="3 4">M275</strain>
    </source>
</reference>
<evidence type="ECO:0000256" key="1">
    <source>
        <dbReference type="SAM" id="MobiDB-lite"/>
    </source>
</evidence>
<proteinExistence type="predicted"/>
<name>A0A6L9GF11_9MICC</name>
<dbReference type="Proteomes" id="UP000477543">
    <property type="component" value="Unassembled WGS sequence"/>
</dbReference>
<feature type="region of interest" description="Disordered" evidence="1">
    <location>
        <begin position="86"/>
        <end position="143"/>
    </location>
</feature>
<dbReference type="EMBL" id="WYDN01000040">
    <property type="protein sequence ID" value="NAZ17936.1"/>
    <property type="molecule type" value="Genomic_DNA"/>
</dbReference>
<gene>
    <name evidence="3" type="ORF">GT020_18045</name>
</gene>
<feature type="compositionally biased region" description="Polar residues" evidence="1">
    <location>
        <begin position="94"/>
        <end position="119"/>
    </location>
</feature>
<keyword evidence="2" id="KW-1133">Transmembrane helix</keyword>
<feature type="compositionally biased region" description="Acidic residues" evidence="1">
    <location>
        <begin position="124"/>
        <end position="134"/>
    </location>
</feature>
<comment type="caution">
    <text evidence="3">The sequence shown here is derived from an EMBL/GenBank/DDBJ whole genome shotgun (WGS) entry which is preliminary data.</text>
</comment>
<feature type="region of interest" description="Disordered" evidence="1">
    <location>
        <begin position="40"/>
        <end position="72"/>
    </location>
</feature>
<evidence type="ECO:0000313" key="3">
    <source>
        <dbReference type="EMBL" id="NAZ17936.1"/>
    </source>
</evidence>